<name>A0A2N9E8T3_FAGSY</name>
<proteinExistence type="predicted"/>
<evidence type="ECO:0000313" key="2">
    <source>
        <dbReference type="EMBL" id="SPC75376.1"/>
    </source>
</evidence>
<accession>A0A2N9E8T3</accession>
<feature type="transmembrane region" description="Helical" evidence="1">
    <location>
        <begin position="23"/>
        <end position="40"/>
    </location>
</feature>
<keyword evidence="1" id="KW-1133">Transmembrane helix</keyword>
<dbReference type="EMBL" id="OIVN01000158">
    <property type="protein sequence ID" value="SPC75376.1"/>
    <property type="molecule type" value="Genomic_DNA"/>
</dbReference>
<dbReference type="AlphaFoldDB" id="A0A2N9E8T3"/>
<organism evidence="2">
    <name type="scientific">Fagus sylvatica</name>
    <name type="common">Beechnut</name>
    <dbReference type="NCBI Taxonomy" id="28930"/>
    <lineage>
        <taxon>Eukaryota</taxon>
        <taxon>Viridiplantae</taxon>
        <taxon>Streptophyta</taxon>
        <taxon>Embryophyta</taxon>
        <taxon>Tracheophyta</taxon>
        <taxon>Spermatophyta</taxon>
        <taxon>Magnoliopsida</taxon>
        <taxon>eudicotyledons</taxon>
        <taxon>Gunneridae</taxon>
        <taxon>Pentapetalae</taxon>
        <taxon>rosids</taxon>
        <taxon>fabids</taxon>
        <taxon>Fagales</taxon>
        <taxon>Fagaceae</taxon>
        <taxon>Fagus</taxon>
    </lineage>
</organism>
<keyword evidence="1" id="KW-0472">Membrane</keyword>
<sequence length="213" mass="24706">MEVRKIIKSERVIEERDHEDDDTMHTILFTAGTALLMVCLKRAMITLLVEQWRAWVFLVLNIVLLAILFTSTRSASNENQQGNNNNVAMKVERVERKNKITRLSTWSPPQVEECTKEYKNVIHSKTISDKDEPEERIEEDTEVPRLSKEELNERVETFIAMFRQHLISDAKKGRTHFFDKSEGAETLKFQRVSNINLTSPLQGVKCFNVEVKG</sequence>
<dbReference type="PANTHER" id="PTHR35997">
    <property type="entry name" value="COTTON FIBER PROTEIN-RELATED"/>
    <property type="match status" value="1"/>
</dbReference>
<evidence type="ECO:0008006" key="3">
    <source>
        <dbReference type="Google" id="ProtNLM"/>
    </source>
</evidence>
<feature type="transmembrane region" description="Helical" evidence="1">
    <location>
        <begin position="52"/>
        <end position="71"/>
    </location>
</feature>
<gene>
    <name evidence="2" type="ORF">FSB_LOCUS3258</name>
</gene>
<keyword evidence="1" id="KW-0812">Transmembrane</keyword>
<reference evidence="2" key="1">
    <citation type="submission" date="2018-02" db="EMBL/GenBank/DDBJ databases">
        <authorList>
            <person name="Cohen D.B."/>
            <person name="Kent A.D."/>
        </authorList>
    </citation>
    <scope>NUCLEOTIDE SEQUENCE</scope>
</reference>
<protein>
    <recommendedName>
        <fullName evidence="3">DUF4408 domain-containing protein</fullName>
    </recommendedName>
</protein>
<evidence type="ECO:0000256" key="1">
    <source>
        <dbReference type="SAM" id="Phobius"/>
    </source>
</evidence>
<dbReference type="PANTHER" id="PTHR35997:SF5">
    <property type="entry name" value="OS09G0539700 PROTEIN"/>
    <property type="match status" value="1"/>
</dbReference>